<comment type="caution">
    <text evidence="1">The sequence shown here is derived from an EMBL/GenBank/DDBJ whole genome shotgun (WGS) entry which is preliminary data.</text>
</comment>
<evidence type="ECO:0000313" key="2">
    <source>
        <dbReference type="Proteomes" id="UP000784294"/>
    </source>
</evidence>
<name>A0A3S5ADF4_9PLAT</name>
<sequence length="100" mass="11099">MATATLLAALASAHPSCPLETARRSLVRLRSKEGNGSWHIFPAALSTRAETLEMYLFGFGKRLTPVSRGDDLFRRGHKSLDSLICSVFRGRSFQGHRHES</sequence>
<keyword evidence="2" id="KW-1185">Reference proteome</keyword>
<proteinExistence type="predicted"/>
<dbReference type="EMBL" id="CAAALY010018307">
    <property type="protein sequence ID" value="VEL13614.1"/>
    <property type="molecule type" value="Genomic_DNA"/>
</dbReference>
<accession>A0A3S5ADF4</accession>
<reference evidence="1" key="1">
    <citation type="submission" date="2018-11" db="EMBL/GenBank/DDBJ databases">
        <authorList>
            <consortium name="Pathogen Informatics"/>
        </authorList>
    </citation>
    <scope>NUCLEOTIDE SEQUENCE</scope>
</reference>
<gene>
    <name evidence="1" type="ORF">PXEA_LOCUS7054</name>
</gene>
<protein>
    <submittedName>
        <fullName evidence="1">Uncharacterized protein</fullName>
    </submittedName>
</protein>
<evidence type="ECO:0000313" key="1">
    <source>
        <dbReference type="EMBL" id="VEL13614.1"/>
    </source>
</evidence>
<dbReference type="AlphaFoldDB" id="A0A3S5ADF4"/>
<dbReference type="Proteomes" id="UP000784294">
    <property type="component" value="Unassembled WGS sequence"/>
</dbReference>
<organism evidence="1 2">
    <name type="scientific">Protopolystoma xenopodis</name>
    <dbReference type="NCBI Taxonomy" id="117903"/>
    <lineage>
        <taxon>Eukaryota</taxon>
        <taxon>Metazoa</taxon>
        <taxon>Spiralia</taxon>
        <taxon>Lophotrochozoa</taxon>
        <taxon>Platyhelminthes</taxon>
        <taxon>Monogenea</taxon>
        <taxon>Polyopisthocotylea</taxon>
        <taxon>Polystomatidea</taxon>
        <taxon>Polystomatidae</taxon>
        <taxon>Protopolystoma</taxon>
    </lineage>
</organism>